<comment type="caution">
    <text evidence="10">The sequence shown here is derived from an EMBL/GenBank/DDBJ whole genome shotgun (WGS) entry which is preliminary data.</text>
</comment>
<keyword evidence="6 9" id="KW-1133">Transmembrane helix</keyword>
<evidence type="ECO:0000313" key="11">
    <source>
        <dbReference type="Proteomes" id="UP000287605"/>
    </source>
</evidence>
<gene>
    <name evidence="10" type="ORF">CBF29_00410</name>
</gene>
<accession>A0A430B5L6</accession>
<comment type="subcellular location">
    <subcellularLocation>
        <location evidence="1">Cell membrane</location>
        <topology evidence="1">Multi-pass membrane protein</topology>
    </subcellularLocation>
</comment>
<reference evidence="10 11" key="1">
    <citation type="submission" date="2017-05" db="EMBL/GenBank/DDBJ databases">
        <title>Vagococcus spp. assemblies.</title>
        <authorList>
            <person name="Gulvik C.A."/>
        </authorList>
    </citation>
    <scope>NUCLEOTIDE SEQUENCE [LARGE SCALE GENOMIC DNA]</scope>
    <source>
        <strain evidence="10 11">CCUG 51432</strain>
    </source>
</reference>
<feature type="transmembrane region" description="Helical" evidence="9">
    <location>
        <begin position="112"/>
        <end position="136"/>
    </location>
</feature>
<keyword evidence="5 9" id="KW-0812">Transmembrane</keyword>
<evidence type="ECO:0000256" key="9">
    <source>
        <dbReference type="SAM" id="Phobius"/>
    </source>
</evidence>
<dbReference type="InterPro" id="IPR024529">
    <property type="entry name" value="ECF_trnsprt_substrate-spec"/>
</dbReference>
<dbReference type="GO" id="GO:0005886">
    <property type="term" value="C:plasma membrane"/>
    <property type="evidence" value="ECO:0007669"/>
    <property type="project" value="UniProtKB-SubCell"/>
</dbReference>
<evidence type="ECO:0000256" key="7">
    <source>
        <dbReference type="ARBA" id="ARBA00023136"/>
    </source>
</evidence>
<dbReference type="InterPro" id="IPR025720">
    <property type="entry name" value="RibU"/>
</dbReference>
<sequence>MRKSKIQRMVGIAMLGAVAYVLMFLSFPVIPAYAFMKVDFSEIPILIGAYIFGPFAAIGIAAVRSTLHFLTTGVSIPNMVGDLASFLAGISFVLPVYFLSNKKASTKHLAGGLILGTFLMTGVMMFSNYSFILPVYAKFMGFQLPGTLASYIMFGVLPFNLIKAVIVSTAFILVRKNLLPWLEKKQNLSHHLQ</sequence>
<dbReference type="Gene3D" id="1.10.1760.20">
    <property type="match status" value="1"/>
</dbReference>
<keyword evidence="4 8" id="KW-1003">Cell membrane</keyword>
<comment type="function">
    <text evidence="8">Probably a riboflavin-binding protein that interacts with the energy-coupling factor (ECF) ABC-transporter complex.</text>
</comment>
<dbReference type="AlphaFoldDB" id="A0A430B5L6"/>
<dbReference type="PIRSF" id="PIRSF037778">
    <property type="entry name" value="UCP037778_transp_RibU"/>
    <property type="match status" value="1"/>
</dbReference>
<keyword evidence="7 8" id="KW-0472">Membrane</keyword>
<dbReference type="RefSeq" id="WP_126806110.1">
    <property type="nucleotide sequence ID" value="NZ_NGKA01000001.1"/>
</dbReference>
<evidence type="ECO:0000256" key="5">
    <source>
        <dbReference type="ARBA" id="ARBA00022692"/>
    </source>
</evidence>
<evidence type="ECO:0000313" key="10">
    <source>
        <dbReference type="EMBL" id="RSU15572.1"/>
    </source>
</evidence>
<dbReference type="EMBL" id="NGKA01000001">
    <property type="protein sequence ID" value="RSU15572.1"/>
    <property type="molecule type" value="Genomic_DNA"/>
</dbReference>
<feature type="transmembrane region" description="Helical" evidence="9">
    <location>
        <begin position="83"/>
        <end position="100"/>
    </location>
</feature>
<proteinExistence type="inferred from homology"/>
<organism evidence="10 11">
    <name type="scientific">Vagococcus elongatus</name>
    <dbReference type="NCBI Taxonomy" id="180344"/>
    <lineage>
        <taxon>Bacteria</taxon>
        <taxon>Bacillati</taxon>
        <taxon>Bacillota</taxon>
        <taxon>Bacilli</taxon>
        <taxon>Lactobacillales</taxon>
        <taxon>Enterococcaceae</taxon>
        <taxon>Vagococcus</taxon>
    </lineage>
</organism>
<dbReference type="OrthoDB" id="9809216at2"/>
<evidence type="ECO:0000256" key="6">
    <source>
        <dbReference type="ARBA" id="ARBA00022989"/>
    </source>
</evidence>
<name>A0A430B5L6_9ENTE</name>
<feature type="transmembrane region" description="Helical" evidence="9">
    <location>
        <begin position="43"/>
        <end position="63"/>
    </location>
</feature>
<feature type="transmembrane region" description="Helical" evidence="9">
    <location>
        <begin position="148"/>
        <end position="174"/>
    </location>
</feature>
<evidence type="ECO:0000256" key="3">
    <source>
        <dbReference type="ARBA" id="ARBA00022448"/>
    </source>
</evidence>
<dbReference type="Proteomes" id="UP000287605">
    <property type="component" value="Unassembled WGS sequence"/>
</dbReference>
<evidence type="ECO:0000256" key="1">
    <source>
        <dbReference type="ARBA" id="ARBA00004651"/>
    </source>
</evidence>
<evidence type="ECO:0000256" key="8">
    <source>
        <dbReference type="PIRNR" id="PIRNR037778"/>
    </source>
</evidence>
<keyword evidence="3 8" id="KW-0813">Transport</keyword>
<dbReference type="GO" id="GO:0032217">
    <property type="term" value="F:riboflavin transmembrane transporter activity"/>
    <property type="evidence" value="ECO:0007669"/>
    <property type="project" value="UniProtKB-UniRule"/>
</dbReference>
<protein>
    <recommendedName>
        <fullName evidence="8">Riboflavin transporter</fullName>
    </recommendedName>
</protein>
<evidence type="ECO:0000256" key="2">
    <source>
        <dbReference type="ARBA" id="ARBA00005540"/>
    </source>
</evidence>
<evidence type="ECO:0000256" key="4">
    <source>
        <dbReference type="ARBA" id="ARBA00022475"/>
    </source>
</evidence>
<comment type="similarity">
    <text evidence="2 8">Belongs to the prokaryotic riboflavin transporter (P-RFT) (TC 2.A.87) family.</text>
</comment>
<feature type="transmembrane region" description="Helical" evidence="9">
    <location>
        <begin position="12"/>
        <end position="36"/>
    </location>
</feature>
<dbReference type="PANTHER" id="PTHR38438">
    <property type="entry name" value="RIBOFLAVIN TRANSPORTER RIBU"/>
    <property type="match status" value="1"/>
</dbReference>
<dbReference type="PANTHER" id="PTHR38438:SF1">
    <property type="entry name" value="RIBOFLAVIN TRANSPORTER RIBU"/>
    <property type="match status" value="1"/>
</dbReference>
<keyword evidence="11" id="KW-1185">Reference proteome</keyword>
<dbReference type="Pfam" id="PF12822">
    <property type="entry name" value="ECF_trnsprt"/>
    <property type="match status" value="1"/>
</dbReference>